<reference evidence="1 2" key="1">
    <citation type="journal article" date="2018" name="Nat. Genet.">
        <title>The Rosa genome provides new insights in the design of modern roses.</title>
        <authorList>
            <person name="Bendahmane M."/>
        </authorList>
    </citation>
    <scope>NUCLEOTIDE SEQUENCE [LARGE SCALE GENOMIC DNA]</scope>
    <source>
        <strain evidence="2">cv. Old Blush</strain>
    </source>
</reference>
<dbReference type="EMBL" id="PDCK01000040">
    <property type="protein sequence ID" value="PRQ52690.1"/>
    <property type="molecule type" value="Genomic_DNA"/>
</dbReference>
<dbReference type="AlphaFoldDB" id="A0A2P6S1Y2"/>
<dbReference type="GO" id="GO:0031023">
    <property type="term" value="P:microtubule organizing center organization"/>
    <property type="evidence" value="ECO:0007669"/>
    <property type="project" value="InterPro"/>
</dbReference>
<gene>
    <name evidence="1" type="ORF">RchiOBHm_Chr2g0158191</name>
</gene>
<evidence type="ECO:0000313" key="1">
    <source>
        <dbReference type="EMBL" id="PRQ52690.1"/>
    </source>
</evidence>
<dbReference type="GO" id="GO:0051225">
    <property type="term" value="P:spindle assembly"/>
    <property type="evidence" value="ECO:0007669"/>
    <property type="project" value="InterPro"/>
</dbReference>
<accession>A0A2P6S1Y2</accession>
<dbReference type="GO" id="GO:0007020">
    <property type="term" value="P:microtubule nucleation"/>
    <property type="evidence" value="ECO:0007669"/>
    <property type="project" value="TreeGrafter"/>
</dbReference>
<dbReference type="PANTHER" id="PTHR16039">
    <property type="entry name" value="HAUS AUGMIN-LIKE COMPLEX SUBUNIT 2"/>
    <property type="match status" value="1"/>
</dbReference>
<evidence type="ECO:0000313" key="2">
    <source>
        <dbReference type="Proteomes" id="UP000238479"/>
    </source>
</evidence>
<comment type="caution">
    <text evidence="1">The sequence shown here is derived from an EMBL/GenBank/DDBJ whole genome shotgun (WGS) entry which is preliminary data.</text>
</comment>
<dbReference type="STRING" id="74649.A0A2P6S1Y2"/>
<protein>
    <submittedName>
        <fullName evidence="1">Putative HAUS augmin-like complex subunit 2</fullName>
    </submittedName>
</protein>
<dbReference type="Gramene" id="PRQ52690">
    <property type="protein sequence ID" value="PRQ52690"/>
    <property type="gene ID" value="RchiOBHm_Chr2g0158191"/>
</dbReference>
<dbReference type="Proteomes" id="UP000238479">
    <property type="component" value="Chromosome 2"/>
</dbReference>
<name>A0A2P6S1Y2_ROSCH</name>
<organism evidence="1 2">
    <name type="scientific">Rosa chinensis</name>
    <name type="common">China rose</name>
    <dbReference type="NCBI Taxonomy" id="74649"/>
    <lineage>
        <taxon>Eukaryota</taxon>
        <taxon>Viridiplantae</taxon>
        <taxon>Streptophyta</taxon>
        <taxon>Embryophyta</taxon>
        <taxon>Tracheophyta</taxon>
        <taxon>Spermatophyta</taxon>
        <taxon>Magnoliopsida</taxon>
        <taxon>eudicotyledons</taxon>
        <taxon>Gunneridae</taxon>
        <taxon>Pentapetalae</taxon>
        <taxon>rosids</taxon>
        <taxon>fabids</taxon>
        <taxon>Rosales</taxon>
        <taxon>Rosaceae</taxon>
        <taxon>Rosoideae</taxon>
        <taxon>Rosoideae incertae sedis</taxon>
        <taxon>Rosa</taxon>
    </lineage>
</organism>
<dbReference type="Pfam" id="PF15003">
    <property type="entry name" value="HAUS2"/>
    <property type="match status" value="1"/>
</dbReference>
<dbReference type="InterPro" id="IPR028346">
    <property type="entry name" value="HAUS2"/>
</dbReference>
<proteinExistence type="predicted"/>
<keyword evidence="2" id="KW-1185">Reference proteome</keyword>
<dbReference type="PANTHER" id="PTHR16039:SF1">
    <property type="entry name" value="HAUS AUGMIN-LIKE COMPLEX SUBUNIT 2"/>
    <property type="match status" value="1"/>
</dbReference>
<dbReference type="GO" id="GO:1990498">
    <property type="term" value="C:mitotic spindle microtubule"/>
    <property type="evidence" value="ECO:0007669"/>
    <property type="project" value="TreeGrafter"/>
</dbReference>
<sequence>MKAASDYGALTAASDYRALTCLTFPERESRQKQNSSLCHELWCFSGFWGPSVADFQWSQTFKEPPSVWKEILHPIPVALASGTKFFKAMLFATLQHLGVGHSDTTSPIRLELTFTPIR</sequence>